<dbReference type="InterPro" id="IPR008317">
    <property type="entry name" value="UCP030561"/>
</dbReference>
<comment type="caution">
    <text evidence="2">The sequence shown here is derived from an EMBL/GenBank/DDBJ whole genome shotgun (WGS) entry which is preliminary data.</text>
</comment>
<evidence type="ECO:0000313" key="3">
    <source>
        <dbReference type="Proteomes" id="UP001169027"/>
    </source>
</evidence>
<reference evidence="2" key="1">
    <citation type="submission" date="2023-06" db="EMBL/GenBank/DDBJ databases">
        <authorList>
            <person name="Jiang Y."/>
            <person name="Liu Q."/>
        </authorList>
    </citation>
    <scope>NUCLEOTIDE SEQUENCE</scope>
    <source>
        <strain evidence="2">CGMCC 1.12090</strain>
    </source>
</reference>
<dbReference type="InterPro" id="IPR037401">
    <property type="entry name" value="SnoaL-like"/>
</dbReference>
<keyword evidence="3" id="KW-1185">Reference proteome</keyword>
<accession>A0ABT8SDH6</accession>
<dbReference type="InterPro" id="IPR032710">
    <property type="entry name" value="NTF2-like_dom_sf"/>
</dbReference>
<dbReference type="EMBL" id="JAUKVY010000033">
    <property type="protein sequence ID" value="MDO1536888.1"/>
    <property type="molecule type" value="Genomic_DNA"/>
</dbReference>
<organism evidence="2 3">
    <name type="scientific">Variovorax ginsengisoli</name>
    <dbReference type="NCBI Taxonomy" id="363844"/>
    <lineage>
        <taxon>Bacteria</taxon>
        <taxon>Pseudomonadati</taxon>
        <taxon>Pseudomonadota</taxon>
        <taxon>Betaproteobacteria</taxon>
        <taxon>Burkholderiales</taxon>
        <taxon>Comamonadaceae</taxon>
        <taxon>Variovorax</taxon>
    </lineage>
</organism>
<evidence type="ECO:0000313" key="2">
    <source>
        <dbReference type="EMBL" id="MDO1536888.1"/>
    </source>
</evidence>
<dbReference type="Proteomes" id="UP001169027">
    <property type="component" value="Unassembled WGS sequence"/>
</dbReference>
<sequence>MLPVHVVQRQFEAYNAHDLSAFLETYAENAELYRAPSTEPVASGKAAISELYATKVFAVKSHRAELLSRMVCGTKVVDHERVFGLRERPFEVVAVYHMANGLIERVWIFPEE</sequence>
<proteinExistence type="predicted"/>
<evidence type="ECO:0000259" key="1">
    <source>
        <dbReference type="Pfam" id="PF12680"/>
    </source>
</evidence>
<dbReference type="RefSeq" id="WP_301815107.1">
    <property type="nucleotide sequence ID" value="NZ_JAUJZH010000033.1"/>
</dbReference>
<gene>
    <name evidence="2" type="ORF">Q2T77_31925</name>
</gene>
<dbReference type="PIRSF" id="PIRSF030561">
    <property type="entry name" value="UCP030561"/>
    <property type="match status" value="1"/>
</dbReference>
<dbReference type="SUPFAM" id="SSF54427">
    <property type="entry name" value="NTF2-like"/>
    <property type="match status" value="1"/>
</dbReference>
<name>A0ABT8SDH6_9BURK</name>
<dbReference type="Gene3D" id="3.10.450.50">
    <property type="match status" value="1"/>
</dbReference>
<protein>
    <submittedName>
        <fullName evidence="2">Nuclear transport factor 2 family protein</fullName>
    </submittedName>
</protein>
<feature type="domain" description="SnoaL-like" evidence="1">
    <location>
        <begin position="7"/>
        <end position="105"/>
    </location>
</feature>
<dbReference type="Pfam" id="PF12680">
    <property type="entry name" value="SnoaL_2"/>
    <property type="match status" value="1"/>
</dbReference>